<dbReference type="InterPro" id="IPR036259">
    <property type="entry name" value="MFS_trans_sf"/>
</dbReference>
<dbReference type="AlphaFoldDB" id="A0A2P6NJC9"/>
<feature type="transmembrane region" description="Helical" evidence="6">
    <location>
        <begin position="138"/>
        <end position="156"/>
    </location>
</feature>
<feature type="transmembrane region" description="Helical" evidence="6">
    <location>
        <begin position="227"/>
        <end position="250"/>
    </location>
</feature>
<keyword evidence="5 6" id="KW-0472">Membrane</keyword>
<accession>A0A2P6NJC9</accession>
<evidence type="ECO:0000259" key="7">
    <source>
        <dbReference type="PROSITE" id="PS50850"/>
    </source>
</evidence>
<reference evidence="8 9" key="1">
    <citation type="journal article" date="2018" name="Genome Biol. Evol.">
        <title>Multiple Roots of Fruiting Body Formation in Amoebozoa.</title>
        <authorList>
            <person name="Hillmann F."/>
            <person name="Forbes G."/>
            <person name="Novohradska S."/>
            <person name="Ferling I."/>
            <person name="Riege K."/>
            <person name="Groth M."/>
            <person name="Westermann M."/>
            <person name="Marz M."/>
            <person name="Spaller T."/>
            <person name="Winckler T."/>
            <person name="Schaap P."/>
            <person name="Glockner G."/>
        </authorList>
    </citation>
    <scope>NUCLEOTIDE SEQUENCE [LARGE SCALE GENOMIC DNA]</scope>
    <source>
        <strain evidence="8 9">Jena</strain>
    </source>
</reference>
<dbReference type="Proteomes" id="UP000241769">
    <property type="component" value="Unassembled WGS sequence"/>
</dbReference>
<organism evidence="8 9">
    <name type="scientific">Planoprotostelium fungivorum</name>
    <dbReference type="NCBI Taxonomy" id="1890364"/>
    <lineage>
        <taxon>Eukaryota</taxon>
        <taxon>Amoebozoa</taxon>
        <taxon>Evosea</taxon>
        <taxon>Variosea</taxon>
        <taxon>Cavosteliida</taxon>
        <taxon>Cavosteliaceae</taxon>
        <taxon>Planoprotostelium</taxon>
    </lineage>
</organism>
<dbReference type="Pfam" id="PF07690">
    <property type="entry name" value="MFS_1"/>
    <property type="match status" value="1"/>
</dbReference>
<dbReference type="CDD" id="cd17316">
    <property type="entry name" value="MFS_SV2_like"/>
    <property type="match status" value="1"/>
</dbReference>
<gene>
    <name evidence="8" type="ORF">PROFUN_08504</name>
</gene>
<evidence type="ECO:0000256" key="4">
    <source>
        <dbReference type="ARBA" id="ARBA00022989"/>
    </source>
</evidence>
<evidence type="ECO:0000256" key="2">
    <source>
        <dbReference type="ARBA" id="ARBA00022448"/>
    </source>
</evidence>
<dbReference type="GO" id="GO:0022857">
    <property type="term" value="F:transmembrane transporter activity"/>
    <property type="evidence" value="ECO:0007669"/>
    <property type="project" value="InterPro"/>
</dbReference>
<dbReference type="STRING" id="1890364.A0A2P6NJC9"/>
<feature type="transmembrane region" description="Helical" evidence="6">
    <location>
        <begin position="478"/>
        <end position="498"/>
    </location>
</feature>
<evidence type="ECO:0000313" key="8">
    <source>
        <dbReference type="EMBL" id="PRP84042.1"/>
    </source>
</evidence>
<proteinExistence type="predicted"/>
<evidence type="ECO:0000256" key="3">
    <source>
        <dbReference type="ARBA" id="ARBA00022692"/>
    </source>
</evidence>
<dbReference type="PANTHER" id="PTHR23511:SF3">
    <property type="entry name" value="MAJOR FACILITATOR SUPERFAMILY (MFS) PROFILE DOMAIN-CONTAINING PROTEIN"/>
    <property type="match status" value="1"/>
</dbReference>
<name>A0A2P6NJC9_9EUKA</name>
<evidence type="ECO:0000313" key="9">
    <source>
        <dbReference type="Proteomes" id="UP000241769"/>
    </source>
</evidence>
<dbReference type="PROSITE" id="PS50850">
    <property type="entry name" value="MFS"/>
    <property type="match status" value="1"/>
</dbReference>
<keyword evidence="9" id="KW-1185">Reference proteome</keyword>
<feature type="transmembrane region" description="Helical" evidence="6">
    <location>
        <begin position="205"/>
        <end position="221"/>
    </location>
</feature>
<feature type="transmembrane region" description="Helical" evidence="6">
    <location>
        <begin position="318"/>
        <end position="339"/>
    </location>
</feature>
<dbReference type="EMBL" id="MDYQ01000070">
    <property type="protein sequence ID" value="PRP84042.1"/>
    <property type="molecule type" value="Genomic_DNA"/>
</dbReference>
<dbReference type="SUPFAM" id="SSF103473">
    <property type="entry name" value="MFS general substrate transporter"/>
    <property type="match status" value="1"/>
</dbReference>
<feature type="transmembrane region" description="Helical" evidence="6">
    <location>
        <begin position="436"/>
        <end position="458"/>
    </location>
</feature>
<comment type="caution">
    <text evidence="8">The sequence shown here is derived from an EMBL/GenBank/DDBJ whole genome shotgun (WGS) entry which is preliminary data.</text>
</comment>
<dbReference type="InterPro" id="IPR011701">
    <property type="entry name" value="MFS"/>
</dbReference>
<dbReference type="PANTHER" id="PTHR23511">
    <property type="entry name" value="SYNAPTIC VESICLE GLYCOPROTEIN 2"/>
    <property type="match status" value="1"/>
</dbReference>
<dbReference type="InParanoid" id="A0A2P6NJC9"/>
<keyword evidence="4 6" id="KW-1133">Transmembrane helix</keyword>
<dbReference type="GO" id="GO:0016020">
    <property type="term" value="C:membrane"/>
    <property type="evidence" value="ECO:0007669"/>
    <property type="project" value="UniProtKB-SubCell"/>
</dbReference>
<feature type="transmembrane region" description="Helical" evidence="6">
    <location>
        <begin position="176"/>
        <end position="198"/>
    </location>
</feature>
<comment type="subcellular location">
    <subcellularLocation>
        <location evidence="1">Membrane</location>
        <topology evidence="1">Multi-pass membrane protein</topology>
    </subcellularLocation>
</comment>
<feature type="transmembrane region" description="Helical" evidence="6">
    <location>
        <begin position="595"/>
        <end position="613"/>
    </location>
</feature>
<dbReference type="InterPro" id="IPR020846">
    <property type="entry name" value="MFS_dom"/>
</dbReference>
<feature type="domain" description="Major facilitator superfamily (MFS) profile" evidence="7">
    <location>
        <begin position="140"/>
        <end position="617"/>
    </location>
</feature>
<sequence>MRIQECISFSVPMQVFTLHPHVGRFVLCQKSRINTAARVTGTVNSMDKGFIAPSSNSASITHRPAVFSPNLSIRKTDSSPIMGLDVDNEDLESSEPDKLLGEGISLYDPSFNGLSIYERKSMLINRHINSMGMGRYQWCLYFLCGCGYLLDLMWAQTFGITAPAIQQELGISDADYVAIFVSFNIGLTVGALVWGILVDIIGRSLAFNMTIAISSLFGIIIGFPSNWAIICILVCLVGTGIGGNIPIDATILIEFLPHNRRFLLAALSTFQPLGVIVSSCIAFVFVPHFSCQPGLPSCDDVQGECCAKPDNMGWRYTFYTIGALTWTVFIARFFVFRFIESPKFLLTKGREKEAIQAVLDVAKFNRQECNLSINDFKILTEMALEENPELKEEEPRVVPIDLRRGVAPFLKRLMQNIGLSHLSGLFSTPIMIRITVLTWVTYAFDAWGFSIAGAFFPLILRREGLSLNVSVEDTYRNYILISICGIPGTLLAAGLIELPRVGRKWGMVISSAMMATSCILFATIKSSAAAVAFNGIEYFSQSLFNAILYGWTPEAFPAPYRGSACGLASTWGRLFSIFSPIAAGYVLSHIGLNSVLILAGAGVFVCTAATALLPETKYTEAF</sequence>
<dbReference type="Gene3D" id="1.20.1250.20">
    <property type="entry name" value="MFS general substrate transporter like domains"/>
    <property type="match status" value="1"/>
</dbReference>
<evidence type="ECO:0000256" key="6">
    <source>
        <dbReference type="SAM" id="Phobius"/>
    </source>
</evidence>
<keyword evidence="2" id="KW-0813">Transport</keyword>
<keyword evidence="3 6" id="KW-0812">Transmembrane</keyword>
<evidence type="ECO:0000256" key="5">
    <source>
        <dbReference type="ARBA" id="ARBA00023136"/>
    </source>
</evidence>
<protein>
    <recommendedName>
        <fullName evidence="7">Major facilitator superfamily (MFS) profile domain-containing protein</fullName>
    </recommendedName>
</protein>
<dbReference type="OrthoDB" id="3936150at2759"/>
<evidence type="ECO:0000256" key="1">
    <source>
        <dbReference type="ARBA" id="ARBA00004141"/>
    </source>
</evidence>
<feature type="transmembrane region" description="Helical" evidence="6">
    <location>
        <begin position="262"/>
        <end position="286"/>
    </location>
</feature>